<dbReference type="Proteomes" id="UP001595906">
    <property type="component" value="Unassembled WGS sequence"/>
</dbReference>
<accession>A0ABV8PWA8</accession>
<keyword evidence="3" id="KW-1185">Reference proteome</keyword>
<evidence type="ECO:0000313" key="2">
    <source>
        <dbReference type="EMBL" id="MFC4231515.1"/>
    </source>
</evidence>
<name>A0ABV8PWA8_9BACT</name>
<feature type="signal peptide" evidence="1">
    <location>
        <begin position="1"/>
        <end position="19"/>
    </location>
</feature>
<protein>
    <recommendedName>
        <fullName evidence="4">Endosialidase-like protein</fullName>
    </recommendedName>
</protein>
<feature type="chain" id="PRO_5047224790" description="Endosialidase-like protein" evidence="1">
    <location>
        <begin position="20"/>
        <end position="512"/>
    </location>
</feature>
<reference evidence="3" key="1">
    <citation type="journal article" date="2019" name="Int. J. Syst. Evol. Microbiol.">
        <title>The Global Catalogue of Microorganisms (GCM) 10K type strain sequencing project: providing services to taxonomists for standard genome sequencing and annotation.</title>
        <authorList>
            <consortium name="The Broad Institute Genomics Platform"/>
            <consortium name="The Broad Institute Genome Sequencing Center for Infectious Disease"/>
            <person name="Wu L."/>
            <person name="Ma J."/>
        </authorList>
    </citation>
    <scope>NUCLEOTIDE SEQUENCE [LARGE SCALE GENOMIC DNA]</scope>
    <source>
        <strain evidence="3">CECT 8010</strain>
    </source>
</reference>
<evidence type="ECO:0008006" key="4">
    <source>
        <dbReference type="Google" id="ProtNLM"/>
    </source>
</evidence>
<evidence type="ECO:0000256" key="1">
    <source>
        <dbReference type="SAM" id="SignalP"/>
    </source>
</evidence>
<dbReference type="EMBL" id="JBHSDC010000008">
    <property type="protein sequence ID" value="MFC4231515.1"/>
    <property type="molecule type" value="Genomic_DNA"/>
</dbReference>
<organism evidence="2 3">
    <name type="scientific">Parasediminibacterium paludis</name>
    <dbReference type="NCBI Taxonomy" id="908966"/>
    <lineage>
        <taxon>Bacteria</taxon>
        <taxon>Pseudomonadati</taxon>
        <taxon>Bacteroidota</taxon>
        <taxon>Chitinophagia</taxon>
        <taxon>Chitinophagales</taxon>
        <taxon>Chitinophagaceae</taxon>
        <taxon>Parasediminibacterium</taxon>
    </lineage>
</organism>
<dbReference type="RefSeq" id="WP_379013018.1">
    <property type="nucleotide sequence ID" value="NZ_JBHSDC010000008.1"/>
</dbReference>
<evidence type="ECO:0000313" key="3">
    <source>
        <dbReference type="Proteomes" id="UP001595906"/>
    </source>
</evidence>
<sequence length="512" mass="54756">MKKIIFIMVVISLRATVFGQTNILPTSGNVGIGTTTPATLLQVKGGAFQQINLDNYSGIYLDATNTNQPKVGFRVSDNSERFRIHLQDINTVTERLAFLKNLSGEAEVLSLLSSGKIGIGTSNPNALLDVGQTISNGQLGTVFARMAEGNTNGDGTYLGVKAWGTQQAYNGKSFSIEHSFYGYKNSAINFYRGGAMQGGYMTFETNDGSERMRIDNYGRVGIGSTNPINQLDVYSPNNDPTIRVVSGNAGAWITAQSTNSFYAAVKLIGNNGTQNWSAGMTNGNSNYSVSGSLDGATNRFFNITYNGNVGIGLEVPQGKLDVAYTGGTSNFGSTAGGNNFLWTRSTGGSVALYAGGITGLLSTGDISFIPNQIYGSENYNVAAVIKANGSVGIGTTTTGSYKLAVEGKVGVRKLVVTQISSWADYVFAPTYTLLPLQDLETYIQQHQHLPDMPSASEVAANGIDLGDNQAVLLKKIEELTLYVIEQDKQRKIQQEQIAAMLAEIKALKKDNK</sequence>
<gene>
    <name evidence="2" type="ORF">ACFOW1_06425</name>
</gene>
<comment type="caution">
    <text evidence="2">The sequence shown here is derived from an EMBL/GenBank/DDBJ whole genome shotgun (WGS) entry which is preliminary data.</text>
</comment>
<keyword evidence="1" id="KW-0732">Signal</keyword>
<proteinExistence type="predicted"/>